<evidence type="ECO:0000313" key="3">
    <source>
        <dbReference type="Proteomes" id="UP000800094"/>
    </source>
</evidence>
<gene>
    <name evidence="2" type="ORF">BU26DRAFT_558997</name>
</gene>
<dbReference type="SUPFAM" id="SSF51197">
    <property type="entry name" value="Clavaminate synthase-like"/>
    <property type="match status" value="1"/>
</dbReference>
<dbReference type="Gene3D" id="2.60.120.650">
    <property type="entry name" value="Cupin"/>
    <property type="match status" value="1"/>
</dbReference>
<feature type="region of interest" description="Disordered" evidence="1">
    <location>
        <begin position="21"/>
        <end position="83"/>
    </location>
</feature>
<sequence length="523" mass="58452">MPPDMNWVWWVAPQAQTAHLYEDSRAKRPQTSTPTPQWQTTTYYNTDLRPPPPPTRLPSVHPQEDGRAISPPQNFQTPSRQNETRYHTLDASHASPSPAPEAKPYLKDIPSKLLGPNMYPSFQLYLPRLEHGMAKLQNIVGLRRASELDPGYPVVRPSRCVKDGAINGMLEQLLHKPSGQRAGARYEQRDGIHNLEIEFDKTNVQAVNQRCVDTFKNPQPGKPGVLALRVILDRIGDIGFRVPDEVRRWRPQKWAAPQPLDANFSFEGTGVDIHVNSAQIVQAANFGLKLRLFWPPTPANTTAFLKCSTPLNAVTDLLGKLDEGYYFATRTGNAIYISEGWLHATYALESSIVVGSTWSTTEGLELAARFTACKVGQTQAYIQEVVVLAQCLLMALGIWDGKGAMPEPATTKNTKRTSSRSAASKAKRRKTNRAANTQQEKLEGEGPPQRKEEVRQALQLICPRVISSQQGISKLGQLNRLTGDPTTLKTVESLFQLIRERLEGDRYHENCKHRGKDLLTHVP</sequence>
<evidence type="ECO:0008006" key="4">
    <source>
        <dbReference type="Google" id="ProtNLM"/>
    </source>
</evidence>
<organism evidence="2 3">
    <name type="scientific">Trematosphaeria pertusa</name>
    <dbReference type="NCBI Taxonomy" id="390896"/>
    <lineage>
        <taxon>Eukaryota</taxon>
        <taxon>Fungi</taxon>
        <taxon>Dikarya</taxon>
        <taxon>Ascomycota</taxon>
        <taxon>Pezizomycotina</taxon>
        <taxon>Dothideomycetes</taxon>
        <taxon>Pleosporomycetidae</taxon>
        <taxon>Pleosporales</taxon>
        <taxon>Massarineae</taxon>
        <taxon>Trematosphaeriaceae</taxon>
        <taxon>Trematosphaeria</taxon>
    </lineage>
</organism>
<dbReference type="OrthoDB" id="3790934at2759"/>
<feature type="compositionally biased region" description="Basic and acidic residues" evidence="1">
    <location>
        <begin position="440"/>
        <end position="454"/>
    </location>
</feature>
<name>A0A6A6IXF1_9PLEO</name>
<reference evidence="2" key="1">
    <citation type="journal article" date="2020" name="Stud. Mycol.">
        <title>101 Dothideomycetes genomes: a test case for predicting lifestyles and emergence of pathogens.</title>
        <authorList>
            <person name="Haridas S."/>
            <person name="Albert R."/>
            <person name="Binder M."/>
            <person name="Bloem J."/>
            <person name="Labutti K."/>
            <person name="Salamov A."/>
            <person name="Andreopoulos B."/>
            <person name="Baker S."/>
            <person name="Barry K."/>
            <person name="Bills G."/>
            <person name="Bluhm B."/>
            <person name="Cannon C."/>
            <person name="Castanera R."/>
            <person name="Culley D."/>
            <person name="Daum C."/>
            <person name="Ezra D."/>
            <person name="Gonzalez J."/>
            <person name="Henrissat B."/>
            <person name="Kuo A."/>
            <person name="Liang C."/>
            <person name="Lipzen A."/>
            <person name="Lutzoni F."/>
            <person name="Magnuson J."/>
            <person name="Mondo S."/>
            <person name="Nolan M."/>
            <person name="Ohm R."/>
            <person name="Pangilinan J."/>
            <person name="Park H.-J."/>
            <person name="Ramirez L."/>
            <person name="Alfaro M."/>
            <person name="Sun H."/>
            <person name="Tritt A."/>
            <person name="Yoshinaga Y."/>
            <person name="Zwiers L.-H."/>
            <person name="Turgeon B."/>
            <person name="Goodwin S."/>
            <person name="Spatafora J."/>
            <person name="Crous P."/>
            <person name="Grigoriev I."/>
        </authorList>
    </citation>
    <scope>NUCLEOTIDE SEQUENCE</scope>
    <source>
        <strain evidence="2">CBS 122368</strain>
    </source>
</reference>
<accession>A0A6A6IXF1</accession>
<dbReference type="EMBL" id="ML987190">
    <property type="protein sequence ID" value="KAF2254300.1"/>
    <property type="molecule type" value="Genomic_DNA"/>
</dbReference>
<evidence type="ECO:0000313" key="2">
    <source>
        <dbReference type="EMBL" id="KAF2254300.1"/>
    </source>
</evidence>
<dbReference type="Proteomes" id="UP000800094">
    <property type="component" value="Unassembled WGS sequence"/>
</dbReference>
<dbReference type="AlphaFoldDB" id="A0A6A6IXF1"/>
<evidence type="ECO:0000256" key="1">
    <source>
        <dbReference type="SAM" id="MobiDB-lite"/>
    </source>
</evidence>
<feature type="compositionally biased region" description="Low complexity" evidence="1">
    <location>
        <begin position="29"/>
        <end position="42"/>
    </location>
</feature>
<proteinExistence type="predicted"/>
<keyword evidence="3" id="KW-1185">Reference proteome</keyword>
<dbReference type="GeneID" id="54585974"/>
<feature type="compositionally biased region" description="Polar residues" evidence="1">
    <location>
        <begin position="71"/>
        <end position="81"/>
    </location>
</feature>
<protein>
    <recommendedName>
        <fullName evidence="4">JmjC domain-containing protein</fullName>
    </recommendedName>
</protein>
<dbReference type="RefSeq" id="XP_033689304.1">
    <property type="nucleotide sequence ID" value="XM_033832644.1"/>
</dbReference>
<feature type="region of interest" description="Disordered" evidence="1">
    <location>
        <begin position="89"/>
        <end position="108"/>
    </location>
</feature>
<feature type="region of interest" description="Disordered" evidence="1">
    <location>
        <begin position="405"/>
        <end position="454"/>
    </location>
</feature>